<name>A0A2T0LG08_9BACL</name>
<dbReference type="AlphaFoldDB" id="A0A2T0LG08"/>
<sequence length="64" mass="7583">MGFVAFIIALIYTIWFVNCMERIAAHLKGISESLERVQIQLGNIKETMRREQAKKIWSQREEKE</sequence>
<protein>
    <submittedName>
        <fullName evidence="1">Uncharacterized protein</fullName>
    </submittedName>
</protein>
<dbReference type="EMBL" id="PVNE01000008">
    <property type="protein sequence ID" value="PRX41173.1"/>
    <property type="molecule type" value="Genomic_DNA"/>
</dbReference>
<dbReference type="RefSeq" id="WP_106344802.1">
    <property type="nucleotide sequence ID" value="NZ_PVNE01000008.1"/>
</dbReference>
<dbReference type="Proteomes" id="UP000237797">
    <property type="component" value="Unassembled WGS sequence"/>
</dbReference>
<keyword evidence="2" id="KW-1185">Reference proteome</keyword>
<organism evidence="1 2">
    <name type="scientific">Planifilum fimeticola</name>
    <dbReference type="NCBI Taxonomy" id="201975"/>
    <lineage>
        <taxon>Bacteria</taxon>
        <taxon>Bacillati</taxon>
        <taxon>Bacillota</taxon>
        <taxon>Bacilli</taxon>
        <taxon>Bacillales</taxon>
        <taxon>Thermoactinomycetaceae</taxon>
        <taxon>Planifilum</taxon>
    </lineage>
</organism>
<proteinExistence type="predicted"/>
<dbReference type="OrthoDB" id="9888591at2"/>
<reference evidence="1 2" key="1">
    <citation type="submission" date="2018-03" db="EMBL/GenBank/DDBJ databases">
        <title>Genomic Encyclopedia of Archaeal and Bacterial Type Strains, Phase II (KMG-II): from individual species to whole genera.</title>
        <authorList>
            <person name="Goeker M."/>
        </authorList>
    </citation>
    <scope>NUCLEOTIDE SEQUENCE [LARGE SCALE GENOMIC DNA]</scope>
    <source>
        <strain evidence="1 2">DSM 44946</strain>
    </source>
</reference>
<gene>
    <name evidence="1" type="ORF">CLV97_108104</name>
</gene>
<comment type="caution">
    <text evidence="1">The sequence shown here is derived from an EMBL/GenBank/DDBJ whole genome shotgun (WGS) entry which is preliminary data.</text>
</comment>
<accession>A0A2T0LG08</accession>
<evidence type="ECO:0000313" key="1">
    <source>
        <dbReference type="EMBL" id="PRX41173.1"/>
    </source>
</evidence>
<evidence type="ECO:0000313" key="2">
    <source>
        <dbReference type="Proteomes" id="UP000237797"/>
    </source>
</evidence>